<reference evidence="2" key="1">
    <citation type="journal article" date="2014" name="Front. Microbiol.">
        <title>High frequency of phylogenetically diverse reductive dehalogenase-homologous genes in deep subseafloor sedimentary metagenomes.</title>
        <authorList>
            <person name="Kawai M."/>
            <person name="Futagami T."/>
            <person name="Toyoda A."/>
            <person name="Takaki Y."/>
            <person name="Nishi S."/>
            <person name="Hori S."/>
            <person name="Arai W."/>
            <person name="Tsubouchi T."/>
            <person name="Morono Y."/>
            <person name="Uchiyama I."/>
            <person name="Ito T."/>
            <person name="Fujiyama A."/>
            <person name="Inagaki F."/>
            <person name="Takami H."/>
        </authorList>
    </citation>
    <scope>NUCLEOTIDE SEQUENCE</scope>
    <source>
        <strain evidence="2">Expedition CK06-06</strain>
    </source>
</reference>
<proteinExistence type="predicted"/>
<protein>
    <submittedName>
        <fullName evidence="2">Uncharacterized protein</fullName>
    </submittedName>
</protein>
<evidence type="ECO:0000256" key="1">
    <source>
        <dbReference type="SAM" id="MobiDB-lite"/>
    </source>
</evidence>
<accession>X1JQD4</accession>
<dbReference type="AlphaFoldDB" id="X1JQD4"/>
<feature type="region of interest" description="Disordered" evidence="1">
    <location>
        <begin position="50"/>
        <end position="72"/>
    </location>
</feature>
<feature type="non-terminal residue" evidence="2">
    <location>
        <position position="1"/>
    </location>
</feature>
<name>X1JQD4_9ZZZZ</name>
<evidence type="ECO:0000313" key="2">
    <source>
        <dbReference type="EMBL" id="GAH96292.1"/>
    </source>
</evidence>
<feature type="compositionally biased region" description="Basic and acidic residues" evidence="1">
    <location>
        <begin position="50"/>
        <end position="65"/>
    </location>
</feature>
<sequence>VSRTYSSWNGMISRCRYPEHKYYKYYGGRGIKVCKRWYKFENFLADMGERPKGKTLDRIDNDKGYSPENCRWATPSEQAYNRRERADAKS</sequence>
<dbReference type="EMBL" id="BARU01045757">
    <property type="protein sequence ID" value="GAH96292.1"/>
    <property type="molecule type" value="Genomic_DNA"/>
</dbReference>
<gene>
    <name evidence="2" type="ORF">S03H2_69296</name>
</gene>
<comment type="caution">
    <text evidence="2">The sequence shown here is derived from an EMBL/GenBank/DDBJ whole genome shotgun (WGS) entry which is preliminary data.</text>
</comment>
<organism evidence="2">
    <name type="scientific">marine sediment metagenome</name>
    <dbReference type="NCBI Taxonomy" id="412755"/>
    <lineage>
        <taxon>unclassified sequences</taxon>
        <taxon>metagenomes</taxon>
        <taxon>ecological metagenomes</taxon>
    </lineage>
</organism>